<keyword evidence="3" id="KW-0456">Lyase</keyword>
<dbReference type="RefSeq" id="WP_074856171.1">
    <property type="nucleotide sequence ID" value="NZ_FNZC01000010.1"/>
</dbReference>
<dbReference type="InterPro" id="IPR036409">
    <property type="entry name" value="Aldolase_II/adducin_N_sf"/>
</dbReference>
<gene>
    <name evidence="3" type="primary">mtnB</name>
    <name evidence="3" type="ORF">NCTC10692_02400</name>
</gene>
<evidence type="ECO:0000313" key="4">
    <source>
        <dbReference type="Proteomes" id="UP000255303"/>
    </source>
</evidence>
<evidence type="ECO:0000313" key="3">
    <source>
        <dbReference type="EMBL" id="SUD51935.1"/>
    </source>
</evidence>
<protein>
    <submittedName>
        <fullName evidence="3">Aldolase II superfamily protein</fullName>
        <ecNumber evidence="3">4.2.1.109</ecNumber>
    </submittedName>
</protein>
<reference evidence="3 4" key="1">
    <citation type="submission" date="2018-06" db="EMBL/GenBank/DDBJ databases">
        <authorList>
            <consortium name="Pathogen Informatics"/>
            <person name="Doyle S."/>
        </authorList>
    </citation>
    <scope>NUCLEOTIDE SEQUENCE [LARGE SCALE GENOMIC DNA]</scope>
    <source>
        <strain evidence="3 4">NCTC10692</strain>
    </source>
</reference>
<dbReference type="SUPFAM" id="SSF53639">
    <property type="entry name" value="AraD/HMP-PK domain-like"/>
    <property type="match status" value="1"/>
</dbReference>
<evidence type="ECO:0000256" key="1">
    <source>
        <dbReference type="ARBA" id="ARBA00037961"/>
    </source>
</evidence>
<dbReference type="Pfam" id="PF00596">
    <property type="entry name" value="Aldolase_II"/>
    <property type="match status" value="1"/>
</dbReference>
<feature type="domain" description="Class II aldolase/adducin N-terminal" evidence="2">
    <location>
        <begin position="28"/>
        <end position="176"/>
    </location>
</feature>
<dbReference type="GO" id="GO:0046570">
    <property type="term" value="F:methylthioribulose 1-phosphate dehydratase activity"/>
    <property type="evidence" value="ECO:0007669"/>
    <property type="project" value="UniProtKB-EC"/>
</dbReference>
<proteinExistence type="inferred from homology"/>
<dbReference type="EC" id="4.2.1.109" evidence="3"/>
<dbReference type="SMART" id="SM01007">
    <property type="entry name" value="Aldolase_II"/>
    <property type="match status" value="1"/>
</dbReference>
<accession>A0A379JTU8</accession>
<dbReference type="Gene3D" id="3.40.225.10">
    <property type="entry name" value="Class II aldolase/adducin N-terminal domain"/>
    <property type="match status" value="2"/>
</dbReference>
<name>A0A379JTU8_ECTOL</name>
<dbReference type="Proteomes" id="UP000255303">
    <property type="component" value="Unassembled WGS sequence"/>
</dbReference>
<dbReference type="GO" id="GO:0005856">
    <property type="term" value="C:cytoskeleton"/>
    <property type="evidence" value="ECO:0007669"/>
    <property type="project" value="TreeGrafter"/>
</dbReference>
<dbReference type="PANTHER" id="PTHR10672">
    <property type="entry name" value="ADDUCIN"/>
    <property type="match status" value="1"/>
</dbReference>
<dbReference type="GO" id="GO:0005996">
    <property type="term" value="P:monosaccharide metabolic process"/>
    <property type="evidence" value="ECO:0007669"/>
    <property type="project" value="UniProtKB-ARBA"/>
</dbReference>
<dbReference type="InterPro" id="IPR001303">
    <property type="entry name" value="Aldolase_II/adducin_N"/>
</dbReference>
<comment type="similarity">
    <text evidence="1">Belongs to the aldolase class II family.</text>
</comment>
<organism evidence="3 4">
    <name type="scientific">Ectopseudomonas oleovorans</name>
    <name type="common">Pseudomonas oleovorans</name>
    <dbReference type="NCBI Taxonomy" id="301"/>
    <lineage>
        <taxon>Bacteria</taxon>
        <taxon>Pseudomonadati</taxon>
        <taxon>Pseudomonadota</taxon>
        <taxon>Gammaproteobacteria</taxon>
        <taxon>Pseudomonadales</taxon>
        <taxon>Pseudomonadaceae</taxon>
        <taxon>Ectopseudomonas</taxon>
    </lineage>
</organism>
<dbReference type="EMBL" id="UGUV01000002">
    <property type="protein sequence ID" value="SUD51935.1"/>
    <property type="molecule type" value="Genomic_DNA"/>
</dbReference>
<evidence type="ECO:0000259" key="2">
    <source>
        <dbReference type="SMART" id="SM01007"/>
    </source>
</evidence>
<sequence>MAHAFEINTAPLVSTEGLNSAAIAQARIDLAACFRMAARLGMGEGICNHFSVVVPGRPELFLVNPYGLAFAEVTASSLLVCDFDGRVVLGDGRPEATAFFIHAQLHRLNPRATAAFHTHMPNATALCMLEGERIARAAGDADVVMLKNHGPLVLGLSIAEAWDDLYYLERAAEVQLKAMASGRPLKVVAPAIASAACRQMLQGNAESAHLHLESVKRQLLREGSDFAG</sequence>
<dbReference type="InterPro" id="IPR051017">
    <property type="entry name" value="Aldolase-II_Adducin_sf"/>
</dbReference>
<dbReference type="AlphaFoldDB" id="A0A379JTU8"/>
<dbReference type="PANTHER" id="PTHR10672:SF3">
    <property type="entry name" value="PROTEIN HU-LI TAI SHAO"/>
    <property type="match status" value="1"/>
</dbReference>
<dbReference type="GO" id="GO:0051015">
    <property type="term" value="F:actin filament binding"/>
    <property type="evidence" value="ECO:0007669"/>
    <property type="project" value="TreeGrafter"/>
</dbReference>